<name>A0ABQ8WA12_PENCH</name>
<organism evidence="1 2">
    <name type="scientific">Penicillium chrysogenum</name>
    <name type="common">Penicillium notatum</name>
    <dbReference type="NCBI Taxonomy" id="5076"/>
    <lineage>
        <taxon>Eukaryota</taxon>
        <taxon>Fungi</taxon>
        <taxon>Dikarya</taxon>
        <taxon>Ascomycota</taxon>
        <taxon>Pezizomycotina</taxon>
        <taxon>Eurotiomycetes</taxon>
        <taxon>Eurotiomycetidae</taxon>
        <taxon>Eurotiales</taxon>
        <taxon>Aspergillaceae</taxon>
        <taxon>Penicillium</taxon>
        <taxon>Penicillium chrysogenum species complex</taxon>
    </lineage>
</organism>
<accession>A0ABQ8WA12</accession>
<reference evidence="1 2" key="1">
    <citation type="journal article" date="2023" name="IMA Fungus">
        <title>Comparative genomic study of the Penicillium genus elucidates a diverse pangenome and 15 lateral gene transfer events.</title>
        <authorList>
            <person name="Petersen C."/>
            <person name="Sorensen T."/>
            <person name="Nielsen M.R."/>
            <person name="Sondergaard T.E."/>
            <person name="Sorensen J.L."/>
            <person name="Fitzpatrick D.A."/>
            <person name="Frisvad J.C."/>
            <person name="Nielsen K.L."/>
        </authorList>
    </citation>
    <scope>NUCLEOTIDE SEQUENCE [LARGE SCALE GENOMIC DNA]</scope>
    <source>
        <strain evidence="1 2">IBT 3361</strain>
    </source>
</reference>
<proteinExistence type="predicted"/>
<dbReference type="Proteomes" id="UP001220256">
    <property type="component" value="Unassembled WGS sequence"/>
</dbReference>
<sequence>MGILWLAQPATQPLKALQRIDDMECLRRKLEYHATEICALAISSDSAPVWVNAFGPIAFCCGWIHDNQKRMEMAEELRKWGKLTGWPVSSIVDALLPSNMVH</sequence>
<evidence type="ECO:0000313" key="2">
    <source>
        <dbReference type="Proteomes" id="UP001220256"/>
    </source>
</evidence>
<comment type="caution">
    <text evidence="1">The sequence shown here is derived from an EMBL/GenBank/DDBJ whole genome shotgun (WGS) entry which is preliminary data.</text>
</comment>
<keyword evidence="2" id="KW-1185">Reference proteome</keyword>
<gene>
    <name evidence="1" type="ORF">N7505_008546</name>
</gene>
<protein>
    <submittedName>
        <fullName evidence="1">Uncharacterized protein</fullName>
    </submittedName>
</protein>
<dbReference type="EMBL" id="JAPVEB010000006">
    <property type="protein sequence ID" value="KAJ5261679.1"/>
    <property type="molecule type" value="Genomic_DNA"/>
</dbReference>
<evidence type="ECO:0000313" key="1">
    <source>
        <dbReference type="EMBL" id="KAJ5261679.1"/>
    </source>
</evidence>